<dbReference type="PANTHER" id="PTHR37319:SF1">
    <property type="entry name" value="TRANSPOSASE TN5 DIMERISATION DOMAIN-CONTAINING PROTEIN"/>
    <property type="match status" value="1"/>
</dbReference>
<name>A0ABX1TEJ8_9PROT</name>
<evidence type="ECO:0000259" key="1">
    <source>
        <dbReference type="Pfam" id="PF02281"/>
    </source>
</evidence>
<dbReference type="InterPro" id="IPR014737">
    <property type="entry name" value="Transposase_Tn5-like_C"/>
</dbReference>
<dbReference type="InterPro" id="IPR003201">
    <property type="entry name" value="Transposase_Tn5"/>
</dbReference>
<dbReference type="Proteomes" id="UP000886469">
    <property type="component" value="Unassembled WGS sequence"/>
</dbReference>
<dbReference type="Pfam" id="PF02281">
    <property type="entry name" value="Dimer_Tnp_Tn5"/>
    <property type="match status" value="1"/>
</dbReference>
<reference evidence="2" key="1">
    <citation type="submission" date="2019-03" db="EMBL/GenBank/DDBJ databases">
        <title>Metabolic reconstructions from genomes of highly enriched 'Candidatus Accumulibacter' and 'Candidatus Competibacter' bioreactor populations.</title>
        <authorList>
            <person name="Annavajhala M.K."/>
            <person name="Welles L."/>
            <person name="Abbas B."/>
            <person name="Sorokin D."/>
            <person name="Park H."/>
            <person name="Van Loosdrecht M."/>
            <person name="Chandran K."/>
        </authorList>
    </citation>
    <scope>NUCLEOTIDE SEQUENCE</scope>
    <source>
        <strain evidence="2">SBR_L</strain>
    </source>
</reference>
<accession>A0ABX1TEJ8</accession>
<dbReference type="Gene3D" id="1.10.740.10">
    <property type="entry name" value="Transferase Inhibitor Protein From Tn5, Chain"/>
    <property type="match status" value="1"/>
</dbReference>
<organism evidence="2 3">
    <name type="scientific">Candidatus Accumulibacter contiguus</name>
    <dbReference type="NCBI Taxonomy" id="2954381"/>
    <lineage>
        <taxon>Bacteria</taxon>
        <taxon>Pseudomonadati</taxon>
        <taxon>Pseudomonadota</taxon>
        <taxon>Betaproteobacteria</taxon>
        <taxon>Candidatus Accumulibacter</taxon>
    </lineage>
</organism>
<dbReference type="NCBIfam" id="NF033590">
    <property type="entry name" value="transpos_IS4_3"/>
    <property type="match status" value="1"/>
</dbReference>
<dbReference type="Gene3D" id="3.90.350.10">
    <property type="entry name" value="Transposase Inhibitor Protein From Tn5, Chain A, domain 1"/>
    <property type="match status" value="1"/>
</dbReference>
<feature type="domain" description="Transposase Tn5 dimerisation" evidence="1">
    <location>
        <begin position="57"/>
        <end position="144"/>
    </location>
</feature>
<dbReference type="EMBL" id="SPMX01000051">
    <property type="protein sequence ID" value="NMQ06657.1"/>
    <property type="molecule type" value="Genomic_DNA"/>
</dbReference>
<dbReference type="SUPFAM" id="SSF53098">
    <property type="entry name" value="Ribonuclease H-like"/>
    <property type="match status" value="1"/>
</dbReference>
<keyword evidence="3" id="KW-1185">Reference proteome</keyword>
<dbReference type="RefSeq" id="WP_169071142.1">
    <property type="nucleotide sequence ID" value="NZ_SPMX01000051.1"/>
</dbReference>
<dbReference type="InterPro" id="IPR054836">
    <property type="entry name" value="Tn5_transposase"/>
</dbReference>
<evidence type="ECO:0000313" key="2">
    <source>
        <dbReference type="EMBL" id="NMQ06657.1"/>
    </source>
</evidence>
<evidence type="ECO:0000313" key="3">
    <source>
        <dbReference type="Proteomes" id="UP000886469"/>
    </source>
</evidence>
<feature type="non-terminal residue" evidence="2">
    <location>
        <position position="1"/>
    </location>
</feature>
<dbReference type="PANTHER" id="PTHR37319">
    <property type="entry name" value="TRANSPOSASE"/>
    <property type="match status" value="1"/>
</dbReference>
<sequence length="157" mass="17938">TNRTAETLEDIVQLIDWYRRRWLIEILFRIWKSGCKIESLQLGSMERLERALVIYLIIAWRILSLVTWGRDCPDLPCDVVFDIEEWQAAWIVAHRSPPPDAPPPLGQMVRLIAGFGGFLGRKHDGHPGPKAIWEGMQKVRAFAIALEAGRAAYFNDG</sequence>
<dbReference type="InterPro" id="IPR012337">
    <property type="entry name" value="RNaseH-like_sf"/>
</dbReference>
<comment type="caution">
    <text evidence="2">The sequence shown here is derived from an EMBL/GenBank/DDBJ whole genome shotgun (WGS) entry which is preliminary data.</text>
</comment>
<proteinExistence type="predicted"/>
<dbReference type="InterPro" id="IPR047768">
    <property type="entry name" value="Tn5p-like"/>
</dbReference>
<protein>
    <submittedName>
        <fullName evidence="2">IS4 family transposase</fullName>
    </submittedName>
</protein>
<gene>
    <name evidence="2" type="ORF">E4Q08_16100</name>
</gene>